<dbReference type="Gene3D" id="1.10.510.10">
    <property type="entry name" value="Transferase(Phosphotransferase) domain 1"/>
    <property type="match status" value="1"/>
</dbReference>
<proteinExistence type="inferred from homology"/>
<dbReference type="GO" id="GO:0005524">
    <property type="term" value="F:ATP binding"/>
    <property type="evidence" value="ECO:0007669"/>
    <property type="project" value="UniProtKB-UniRule"/>
</dbReference>
<evidence type="ECO:0000259" key="7">
    <source>
        <dbReference type="PROSITE" id="PS50011"/>
    </source>
</evidence>
<keyword evidence="3 4" id="KW-0067">ATP-binding</keyword>
<dbReference type="PROSITE" id="PS50011">
    <property type="entry name" value="PROTEIN_KINASE_DOM"/>
    <property type="match status" value="1"/>
</dbReference>
<evidence type="ECO:0000256" key="4">
    <source>
        <dbReference type="PROSITE-ProRule" id="PRU10141"/>
    </source>
</evidence>
<evidence type="ECO:0000256" key="5">
    <source>
        <dbReference type="RuleBase" id="RU000304"/>
    </source>
</evidence>
<evidence type="ECO:0000313" key="9">
    <source>
        <dbReference type="RefSeq" id="XP_028288042.1"/>
    </source>
</evidence>
<dbReference type="InParanoid" id="A0A6P7KIC0"/>
<dbReference type="InterPro" id="IPR051681">
    <property type="entry name" value="Ser/Thr_Kinases-Pseudokinases"/>
</dbReference>
<dbReference type="PROSITE" id="PS00107">
    <property type="entry name" value="PROTEIN_KINASE_ATP"/>
    <property type="match status" value="1"/>
</dbReference>
<comment type="similarity">
    <text evidence="5">Belongs to the protein kinase superfamily.</text>
</comment>
<dbReference type="InterPro" id="IPR017441">
    <property type="entry name" value="Protein_kinase_ATP_BS"/>
</dbReference>
<dbReference type="GO" id="GO:0009893">
    <property type="term" value="P:positive regulation of metabolic process"/>
    <property type="evidence" value="ECO:0007669"/>
    <property type="project" value="UniProtKB-ARBA"/>
</dbReference>
<dbReference type="GO" id="GO:0043123">
    <property type="term" value="P:positive regulation of canonical NF-kappaB signal transduction"/>
    <property type="evidence" value="ECO:0007669"/>
    <property type="project" value="UniProtKB-ARBA"/>
</dbReference>
<dbReference type="Gene3D" id="1.10.533.10">
    <property type="entry name" value="Death Domain, Fas"/>
    <property type="match status" value="1"/>
</dbReference>
<gene>
    <name evidence="9" type="primary">LOC114452731</name>
</gene>
<keyword evidence="1 5" id="KW-0808">Transferase</keyword>
<dbReference type="SUPFAM" id="SSF56112">
    <property type="entry name" value="Protein kinase-like (PK-like)"/>
    <property type="match status" value="1"/>
</dbReference>
<evidence type="ECO:0000313" key="8">
    <source>
        <dbReference type="Proteomes" id="UP000515145"/>
    </source>
</evidence>
<dbReference type="GO" id="GO:0004706">
    <property type="term" value="F:JUN kinase kinase kinase activity"/>
    <property type="evidence" value="ECO:0007669"/>
    <property type="project" value="TreeGrafter"/>
</dbReference>
<evidence type="ECO:0000256" key="6">
    <source>
        <dbReference type="SAM" id="MobiDB-lite"/>
    </source>
</evidence>
<dbReference type="Proteomes" id="UP000515145">
    <property type="component" value="Chromosome 19"/>
</dbReference>
<keyword evidence="1 5" id="KW-0418">Kinase</keyword>
<dbReference type="InterPro" id="IPR008271">
    <property type="entry name" value="Ser/Thr_kinase_AS"/>
</dbReference>
<dbReference type="GeneID" id="114452731"/>
<feature type="binding site" evidence="4">
    <location>
        <position position="44"/>
    </location>
    <ligand>
        <name>ATP</name>
        <dbReference type="ChEBI" id="CHEBI:30616"/>
    </ligand>
</feature>
<name>A0A6P7KIC0_9TELE</name>
<feature type="domain" description="Protein kinase" evidence="7">
    <location>
        <begin position="14"/>
        <end position="294"/>
    </location>
</feature>
<protein>
    <submittedName>
        <fullName evidence="9">Receptor-interacting serine/threonine-protein kinase 3-like</fullName>
    </submittedName>
</protein>
<organism evidence="8 9">
    <name type="scientific">Parambassis ranga</name>
    <name type="common">Indian glassy fish</name>
    <dbReference type="NCBI Taxonomy" id="210632"/>
    <lineage>
        <taxon>Eukaryota</taxon>
        <taxon>Metazoa</taxon>
        <taxon>Chordata</taxon>
        <taxon>Craniata</taxon>
        <taxon>Vertebrata</taxon>
        <taxon>Euteleostomi</taxon>
        <taxon>Actinopterygii</taxon>
        <taxon>Neopterygii</taxon>
        <taxon>Teleostei</taxon>
        <taxon>Neoteleostei</taxon>
        <taxon>Acanthomorphata</taxon>
        <taxon>Ovalentaria</taxon>
        <taxon>Ambassidae</taxon>
        <taxon>Parambassis</taxon>
    </lineage>
</organism>
<dbReference type="InterPro" id="IPR011029">
    <property type="entry name" value="DEATH-like_dom_sf"/>
</dbReference>
<keyword evidence="1 5" id="KW-0723">Serine/threonine-protein kinase</keyword>
<dbReference type="PANTHER" id="PTHR44329:SF297">
    <property type="entry name" value="RECEPTOR-INTERACTING SERINE_THREONINE-PROTEIN KINASE 3"/>
    <property type="match status" value="1"/>
</dbReference>
<keyword evidence="8" id="KW-1185">Reference proteome</keyword>
<keyword evidence="2 4" id="KW-0547">Nucleotide-binding</keyword>
<dbReference type="OrthoDB" id="4062651at2759"/>
<dbReference type="Pfam" id="PF07714">
    <property type="entry name" value="PK_Tyr_Ser-Thr"/>
    <property type="match status" value="1"/>
</dbReference>
<dbReference type="SMART" id="SM00220">
    <property type="entry name" value="S_TKc"/>
    <property type="match status" value="1"/>
</dbReference>
<accession>A0A6P7KIC0</accession>
<dbReference type="PANTHER" id="PTHR44329">
    <property type="entry name" value="SERINE/THREONINE-PROTEIN KINASE TNNI3K-RELATED"/>
    <property type="match status" value="1"/>
</dbReference>
<dbReference type="GO" id="GO:0031349">
    <property type="term" value="P:positive regulation of defense response"/>
    <property type="evidence" value="ECO:0007669"/>
    <property type="project" value="UniProtKB-ARBA"/>
</dbReference>
<evidence type="ECO:0000256" key="2">
    <source>
        <dbReference type="ARBA" id="ARBA00022741"/>
    </source>
</evidence>
<dbReference type="AlphaFoldDB" id="A0A6P7KIC0"/>
<reference evidence="9" key="1">
    <citation type="submission" date="2025-08" db="UniProtKB">
        <authorList>
            <consortium name="RefSeq"/>
        </authorList>
    </citation>
    <scope>IDENTIFICATION</scope>
</reference>
<dbReference type="InterPro" id="IPR001245">
    <property type="entry name" value="Ser-Thr/Tyr_kinase_cat_dom"/>
</dbReference>
<feature type="region of interest" description="Disordered" evidence="6">
    <location>
        <begin position="311"/>
        <end position="339"/>
    </location>
</feature>
<dbReference type="InterPro" id="IPR000719">
    <property type="entry name" value="Prot_kinase_dom"/>
</dbReference>
<dbReference type="PROSITE" id="PS00108">
    <property type="entry name" value="PROTEIN_KINASE_ST"/>
    <property type="match status" value="1"/>
</dbReference>
<evidence type="ECO:0000256" key="3">
    <source>
        <dbReference type="ARBA" id="ARBA00022840"/>
    </source>
</evidence>
<feature type="compositionally biased region" description="Polar residues" evidence="6">
    <location>
        <begin position="316"/>
        <end position="339"/>
    </location>
</feature>
<dbReference type="RefSeq" id="XP_028288042.1">
    <property type="nucleotide sequence ID" value="XM_028432241.1"/>
</dbReference>
<evidence type="ECO:0000256" key="1">
    <source>
        <dbReference type="ARBA" id="ARBA00022527"/>
    </source>
</evidence>
<sequence>MALLSHDPIYSEDLEKQELIGSGGFGDVYKARHKGLGFDVAVKKPRQAVGPDSSLFMQSEAALNKEADHMSKVSCEFVLRIYGIYLEKSGGGNYMQKGIVMEFMQRGSIQTLQKDLSGPPPWPLAFRLAHQVALGINFLHEKRLIHHDLKPSNVLLDKDLNAKLADFGLARDSTSAMISSEELVKEIGGSYKYMPPEAFHLSYNPCRAFDSYSYGILLWSIFTAKEPYPGKNYTLVEVMITKDEKNVQRPPCDELELIAVNGMTEMVALMKRCWDKEPRKRPQFKECCEITERMYSEHEKGIDDAVREVKTRLDQPESSTKKQNPSTSMGLRNSPQMPVQTVSNDTVDYGRFTEKISVKHLTDEDKANFVDKNWADLVKKVTEVMCIVEELGNMVHSEAYSNIEAEKTTQKKMRALRGTLLSGIKVKAAFYDALKRNHPMLVESLDG</sequence>
<dbReference type="InterPro" id="IPR011009">
    <property type="entry name" value="Kinase-like_dom_sf"/>
</dbReference>